<dbReference type="InterPro" id="IPR036388">
    <property type="entry name" value="WH-like_DNA-bd_sf"/>
</dbReference>
<evidence type="ECO:0000256" key="2">
    <source>
        <dbReference type="ARBA" id="ARBA00023125"/>
    </source>
</evidence>
<dbReference type="Pfam" id="PF09339">
    <property type="entry name" value="HTH_IclR"/>
    <property type="match status" value="1"/>
</dbReference>
<evidence type="ECO:0000313" key="6">
    <source>
        <dbReference type="EMBL" id="SHI14145.1"/>
    </source>
</evidence>
<organism evidence="6 7">
    <name type="scientific">Pollutimonas bauzanensis</name>
    <dbReference type="NCBI Taxonomy" id="658167"/>
    <lineage>
        <taxon>Bacteria</taxon>
        <taxon>Pseudomonadati</taxon>
        <taxon>Pseudomonadota</taxon>
        <taxon>Betaproteobacteria</taxon>
        <taxon>Burkholderiales</taxon>
        <taxon>Alcaligenaceae</taxon>
        <taxon>Pollutimonas</taxon>
    </lineage>
</organism>
<proteinExistence type="predicted"/>
<name>A0A1M5YPV8_9BURK</name>
<sequence length="249" mass="26853">MQEQVTKGGAERVLFVLATLARLERPVSMAELALETGLAKSTLYRQLSLLKRWGFVVDGSSGYAPGPMCLPLAWGFDQSSYLVQEAHAELELLSRSSGESIGLLVAANNQAVCLDMVESQQPLRCSFVKGRGLPLCRGASAKALLAFMSHEGQAMALRRLRQEGVIAAEDLPELSKALKTIRAQGYATSDSEVDIGVWGISAPVFQQGSHAAAVITLMVPNTRISNRTQSFTDMTVRAASRISSRLQSL</sequence>
<dbReference type="OrthoDB" id="9807558at2"/>
<keyword evidence="1" id="KW-0805">Transcription regulation</keyword>
<dbReference type="InterPro" id="IPR014757">
    <property type="entry name" value="Tscrpt_reg_IclR_C"/>
</dbReference>
<evidence type="ECO:0000259" key="5">
    <source>
        <dbReference type="PROSITE" id="PS51078"/>
    </source>
</evidence>
<dbReference type="Proteomes" id="UP000184226">
    <property type="component" value="Unassembled WGS sequence"/>
</dbReference>
<dbReference type="PANTHER" id="PTHR30136:SF24">
    <property type="entry name" value="HTH-TYPE TRANSCRIPTIONAL REPRESSOR ALLR"/>
    <property type="match status" value="1"/>
</dbReference>
<dbReference type="Gene3D" id="3.30.450.40">
    <property type="match status" value="1"/>
</dbReference>
<dbReference type="SMART" id="SM00346">
    <property type="entry name" value="HTH_ICLR"/>
    <property type="match status" value="1"/>
</dbReference>
<protein>
    <submittedName>
        <fullName evidence="6">Transcriptional regulator, IclR family</fullName>
    </submittedName>
</protein>
<evidence type="ECO:0000313" key="7">
    <source>
        <dbReference type="Proteomes" id="UP000184226"/>
    </source>
</evidence>
<accession>A0A1M5YPV8</accession>
<dbReference type="GO" id="GO:0003677">
    <property type="term" value="F:DNA binding"/>
    <property type="evidence" value="ECO:0007669"/>
    <property type="project" value="UniProtKB-KW"/>
</dbReference>
<dbReference type="GO" id="GO:0045892">
    <property type="term" value="P:negative regulation of DNA-templated transcription"/>
    <property type="evidence" value="ECO:0007669"/>
    <property type="project" value="TreeGrafter"/>
</dbReference>
<dbReference type="EMBL" id="FQXE01000010">
    <property type="protein sequence ID" value="SHI14145.1"/>
    <property type="molecule type" value="Genomic_DNA"/>
</dbReference>
<reference evidence="6 7" key="1">
    <citation type="submission" date="2016-11" db="EMBL/GenBank/DDBJ databases">
        <authorList>
            <person name="Jaros S."/>
            <person name="Januszkiewicz K."/>
            <person name="Wedrychowicz H."/>
        </authorList>
    </citation>
    <scope>NUCLEOTIDE SEQUENCE [LARGE SCALE GENOMIC DNA]</scope>
    <source>
        <strain evidence="6 7">CGMCC 1.10190</strain>
    </source>
</reference>
<dbReference type="GO" id="GO:0003700">
    <property type="term" value="F:DNA-binding transcription factor activity"/>
    <property type="evidence" value="ECO:0007669"/>
    <property type="project" value="TreeGrafter"/>
</dbReference>
<gene>
    <name evidence="6" type="ORF">SAMN04488135_11057</name>
</gene>
<keyword evidence="7" id="KW-1185">Reference proteome</keyword>
<dbReference type="InterPro" id="IPR005471">
    <property type="entry name" value="Tscrpt_reg_IclR_N"/>
</dbReference>
<dbReference type="AlphaFoldDB" id="A0A1M5YPV8"/>
<evidence type="ECO:0000259" key="4">
    <source>
        <dbReference type="PROSITE" id="PS51077"/>
    </source>
</evidence>
<dbReference type="PANTHER" id="PTHR30136">
    <property type="entry name" value="HELIX-TURN-HELIX TRANSCRIPTIONAL REGULATOR, ICLR FAMILY"/>
    <property type="match status" value="1"/>
</dbReference>
<dbReference type="PROSITE" id="PS51078">
    <property type="entry name" value="ICLR_ED"/>
    <property type="match status" value="1"/>
</dbReference>
<dbReference type="SUPFAM" id="SSF46785">
    <property type="entry name" value="Winged helix' DNA-binding domain"/>
    <property type="match status" value="1"/>
</dbReference>
<dbReference type="Pfam" id="PF01614">
    <property type="entry name" value="IclR_C"/>
    <property type="match status" value="1"/>
</dbReference>
<keyword evidence="3" id="KW-0804">Transcription</keyword>
<dbReference type="STRING" id="658167.SAMN04488135_11057"/>
<evidence type="ECO:0000256" key="3">
    <source>
        <dbReference type="ARBA" id="ARBA00023163"/>
    </source>
</evidence>
<dbReference type="Gene3D" id="1.10.10.10">
    <property type="entry name" value="Winged helix-like DNA-binding domain superfamily/Winged helix DNA-binding domain"/>
    <property type="match status" value="1"/>
</dbReference>
<dbReference type="SUPFAM" id="SSF55781">
    <property type="entry name" value="GAF domain-like"/>
    <property type="match status" value="1"/>
</dbReference>
<dbReference type="InterPro" id="IPR029016">
    <property type="entry name" value="GAF-like_dom_sf"/>
</dbReference>
<dbReference type="RefSeq" id="WP_073105296.1">
    <property type="nucleotide sequence ID" value="NZ_FQXE01000010.1"/>
</dbReference>
<dbReference type="InterPro" id="IPR050707">
    <property type="entry name" value="HTH_MetabolicPath_Reg"/>
</dbReference>
<keyword evidence="2" id="KW-0238">DNA-binding</keyword>
<dbReference type="InterPro" id="IPR036390">
    <property type="entry name" value="WH_DNA-bd_sf"/>
</dbReference>
<dbReference type="PROSITE" id="PS51077">
    <property type="entry name" value="HTH_ICLR"/>
    <property type="match status" value="1"/>
</dbReference>
<evidence type="ECO:0000256" key="1">
    <source>
        <dbReference type="ARBA" id="ARBA00023015"/>
    </source>
</evidence>
<feature type="domain" description="HTH iclR-type" evidence="4">
    <location>
        <begin position="7"/>
        <end position="67"/>
    </location>
</feature>
<feature type="domain" description="IclR-ED" evidence="5">
    <location>
        <begin position="68"/>
        <end position="249"/>
    </location>
</feature>